<dbReference type="EMBL" id="JACHIP010000003">
    <property type="protein sequence ID" value="MBB5057660.1"/>
    <property type="molecule type" value="Genomic_DNA"/>
</dbReference>
<gene>
    <name evidence="1" type="ORF">HDF16_002366</name>
</gene>
<comment type="caution">
    <text evidence="1">The sequence shown here is derived from an EMBL/GenBank/DDBJ whole genome shotgun (WGS) entry which is preliminary data.</text>
</comment>
<dbReference type="Proteomes" id="UP000540989">
    <property type="component" value="Unassembled WGS sequence"/>
</dbReference>
<name>A0A7W7ZD37_9BACT</name>
<keyword evidence="2" id="KW-1185">Reference proteome</keyword>
<sequence>MSTQLQEAAKLDQLAHVNQDEIEIAAGREREQLEGWTPALASDAEIREALEKAFDYRGDVTVTRKDGSKVEGYLFDRRVGATLADSFIRIIPMKETTKINVAYSDVAGLVFTGRDTAAGKSFEAWVKKYWEKKLAGEKDIQIEPEKLD</sequence>
<evidence type="ECO:0000313" key="1">
    <source>
        <dbReference type="EMBL" id="MBB5057660.1"/>
    </source>
</evidence>
<reference evidence="1 2" key="1">
    <citation type="submission" date="2020-08" db="EMBL/GenBank/DDBJ databases">
        <title>Genomic Encyclopedia of Type Strains, Phase IV (KMG-V): Genome sequencing to study the core and pangenomes of soil and plant-associated prokaryotes.</title>
        <authorList>
            <person name="Whitman W."/>
        </authorList>
    </citation>
    <scope>NUCLEOTIDE SEQUENCE [LARGE SCALE GENOMIC DNA]</scope>
    <source>
        <strain evidence="1 2">M8UP14</strain>
    </source>
</reference>
<proteinExistence type="predicted"/>
<evidence type="ECO:0000313" key="2">
    <source>
        <dbReference type="Proteomes" id="UP000540989"/>
    </source>
</evidence>
<dbReference type="AlphaFoldDB" id="A0A7W7ZD37"/>
<protein>
    <submittedName>
        <fullName evidence="1">Uncharacterized protein</fullName>
    </submittedName>
</protein>
<organism evidence="1 2">
    <name type="scientific">Granulicella aggregans</name>
    <dbReference type="NCBI Taxonomy" id="474949"/>
    <lineage>
        <taxon>Bacteria</taxon>
        <taxon>Pseudomonadati</taxon>
        <taxon>Acidobacteriota</taxon>
        <taxon>Terriglobia</taxon>
        <taxon>Terriglobales</taxon>
        <taxon>Acidobacteriaceae</taxon>
        <taxon>Granulicella</taxon>
    </lineage>
</organism>
<dbReference type="RefSeq" id="WP_184216704.1">
    <property type="nucleotide sequence ID" value="NZ_JACHIP010000003.1"/>
</dbReference>
<accession>A0A7W7ZD37</accession>